<comment type="caution">
    <text evidence="3">The sequence shown here is derived from an EMBL/GenBank/DDBJ whole genome shotgun (WGS) entry which is preliminary data.</text>
</comment>
<dbReference type="Pfam" id="PF13561">
    <property type="entry name" value="adh_short_C2"/>
    <property type="match status" value="1"/>
</dbReference>
<sequence>MKVTDPKVLLIAGGSGSIGSAIAHLALDQGWKVAVHGRSEDKVHALVAGLSDEGVIEGFITDIWEDDAAETLIAEVAEHYGRIDAVIDCTATGPLGITGLFPDTSPEAFTDFLDVSVGWFERLAHAAYGFLAQEGGTLIAFVSDAGIFAARRQTLIGAARAATIGFVRNLAVEAARDGIRVHAISPSFVQGSDSARRMGSERMARAANRAGLGLPGAEDIAPLALFLCGDAARKVTGQVISVNGGLNA</sequence>
<dbReference type="InterPro" id="IPR002347">
    <property type="entry name" value="SDR_fam"/>
</dbReference>
<reference evidence="3" key="1">
    <citation type="journal article" date="2014" name="Int. J. Syst. Evol. Microbiol.">
        <title>Complete genome sequence of Corynebacterium casei LMG S-19264T (=DSM 44701T), isolated from a smear-ripened cheese.</title>
        <authorList>
            <consortium name="US DOE Joint Genome Institute (JGI-PGF)"/>
            <person name="Walter F."/>
            <person name="Albersmeier A."/>
            <person name="Kalinowski J."/>
            <person name="Ruckert C."/>
        </authorList>
    </citation>
    <scope>NUCLEOTIDE SEQUENCE</scope>
    <source>
        <strain evidence="3">CGMCC 1.15095</strain>
    </source>
</reference>
<evidence type="ECO:0000313" key="4">
    <source>
        <dbReference type="Proteomes" id="UP000608154"/>
    </source>
</evidence>
<name>A0A916TVC8_9SPHN</name>
<keyword evidence="4" id="KW-1185">Reference proteome</keyword>
<dbReference type="AlphaFoldDB" id="A0A916TVC8"/>
<evidence type="ECO:0000256" key="2">
    <source>
        <dbReference type="ARBA" id="ARBA00023002"/>
    </source>
</evidence>
<dbReference type="SUPFAM" id="SSF51735">
    <property type="entry name" value="NAD(P)-binding Rossmann-fold domains"/>
    <property type="match status" value="1"/>
</dbReference>
<dbReference type="PANTHER" id="PTHR43669:SF3">
    <property type="entry name" value="ALCOHOL DEHYDROGENASE, PUTATIVE (AFU_ORTHOLOGUE AFUA_3G03445)-RELATED"/>
    <property type="match status" value="1"/>
</dbReference>
<gene>
    <name evidence="3" type="primary">fabG3</name>
    <name evidence="3" type="ORF">GCM10011494_37060</name>
</gene>
<proteinExistence type="inferred from homology"/>
<dbReference type="PRINTS" id="PR00081">
    <property type="entry name" value="GDHRDH"/>
</dbReference>
<reference evidence="3" key="2">
    <citation type="submission" date="2020-09" db="EMBL/GenBank/DDBJ databases">
        <authorList>
            <person name="Sun Q."/>
            <person name="Zhou Y."/>
        </authorList>
    </citation>
    <scope>NUCLEOTIDE SEQUENCE</scope>
    <source>
        <strain evidence="3">CGMCC 1.15095</strain>
    </source>
</reference>
<dbReference type="CDD" id="cd05233">
    <property type="entry name" value="SDR_c"/>
    <property type="match status" value="1"/>
</dbReference>
<evidence type="ECO:0000313" key="3">
    <source>
        <dbReference type="EMBL" id="GGC14844.1"/>
    </source>
</evidence>
<evidence type="ECO:0000256" key="1">
    <source>
        <dbReference type="ARBA" id="ARBA00006484"/>
    </source>
</evidence>
<comment type="similarity">
    <text evidence="1">Belongs to the short-chain dehydrogenases/reductases (SDR) family.</text>
</comment>
<dbReference type="Gene3D" id="3.40.50.720">
    <property type="entry name" value="NAD(P)-binding Rossmann-like Domain"/>
    <property type="match status" value="1"/>
</dbReference>
<dbReference type="GO" id="GO:0016491">
    <property type="term" value="F:oxidoreductase activity"/>
    <property type="evidence" value="ECO:0007669"/>
    <property type="project" value="UniProtKB-KW"/>
</dbReference>
<protein>
    <submittedName>
        <fullName evidence="3">3-oxoacyl-ACP reductase</fullName>
    </submittedName>
</protein>
<dbReference type="PANTHER" id="PTHR43669">
    <property type="entry name" value="5-KETO-D-GLUCONATE 5-REDUCTASE"/>
    <property type="match status" value="1"/>
</dbReference>
<accession>A0A916TVC8</accession>
<keyword evidence="2" id="KW-0560">Oxidoreductase</keyword>
<dbReference type="InterPro" id="IPR036291">
    <property type="entry name" value="NAD(P)-bd_dom_sf"/>
</dbReference>
<dbReference type="EMBL" id="BMHK01000047">
    <property type="protein sequence ID" value="GGC14844.1"/>
    <property type="molecule type" value="Genomic_DNA"/>
</dbReference>
<dbReference type="Proteomes" id="UP000608154">
    <property type="component" value="Unassembled WGS sequence"/>
</dbReference>
<organism evidence="3 4">
    <name type="scientific">Novosphingobium endophyticum</name>
    <dbReference type="NCBI Taxonomy" id="1955250"/>
    <lineage>
        <taxon>Bacteria</taxon>
        <taxon>Pseudomonadati</taxon>
        <taxon>Pseudomonadota</taxon>
        <taxon>Alphaproteobacteria</taxon>
        <taxon>Sphingomonadales</taxon>
        <taxon>Sphingomonadaceae</taxon>
        <taxon>Novosphingobium</taxon>
    </lineage>
</organism>